<keyword evidence="2" id="KW-1185">Reference proteome</keyword>
<evidence type="ECO:0000313" key="2">
    <source>
        <dbReference type="Proteomes" id="UP000030361"/>
    </source>
</evidence>
<dbReference type="Proteomes" id="UP000030361">
    <property type="component" value="Chromosome"/>
</dbReference>
<dbReference type="EMBL" id="CP018906">
    <property type="protein sequence ID" value="AQW21273.1"/>
    <property type="molecule type" value="Genomic_DNA"/>
</dbReference>
<dbReference type="AlphaFoldDB" id="A0A1S6QI33"/>
<dbReference type="RefSeq" id="WP_035167725.1">
    <property type="nucleotide sequence ID" value="NZ_CP018906.1"/>
</dbReference>
<evidence type="ECO:0000313" key="1">
    <source>
        <dbReference type="EMBL" id="AQW21273.1"/>
    </source>
</evidence>
<protein>
    <recommendedName>
        <fullName evidence="3">D-alanyl-D-alanine carboxypeptidase</fullName>
    </recommendedName>
</protein>
<dbReference type="KEGG" id="lcu:PL11_004710"/>
<dbReference type="OrthoDB" id="2279195at2"/>
<reference evidence="1 2" key="1">
    <citation type="journal article" date="2015" name="Genome Announc.">
        <title>Genome Sequence of Lactobacillus curieae CCTCC M 2011381T, a Novel Producer of Gamma-aminobutyric Acid.</title>
        <authorList>
            <person name="Wang Y."/>
            <person name="Wang Y."/>
            <person name="Lang C."/>
            <person name="Wei D."/>
            <person name="Xu P."/>
            <person name="Xie J."/>
        </authorList>
    </citation>
    <scope>NUCLEOTIDE SEQUENCE [LARGE SCALE GENOMIC DNA]</scope>
    <source>
        <strain evidence="1 2">CCTCC M 2011381</strain>
    </source>
</reference>
<sequence length="455" mass="51228">MKSFLFKVATGLALTTTGVVISQTPAQAAKKVNPKITTVQKYDSKRALLTRTLKTNYLWNAKHTKKLANLKNYSKTTFYASKLVAMRFPHYQYSVNYYYVTSSNHKLKGYVWAKSMVQGKSYKGGYFSYPKYNILLSTTRARNSKDLQNDGQSAMDGYSTNSSLSAFAKTPSLSSMKKVLSYYRKHDGDKTLPWTLRSGAKRAARIVTEKSWTGSATNNIIKIPVVEFAYGKSSSYWYNTRTNFAVAKDVMNTNRKHVKTYVAKNSTSDGAVYLNGIRFNFNDSDAQYASNFGSTISKVYSNNVGPNHNLSLVEFYTKVQYVLTSSIMYINPTKPILKNGIWYGSGQAISGNKAGRAVMKALDPNKSKVYRLIGTGGFTQYKYESGKWNYQFSVSFMKVDKSQTKVSDDATEVDVSLWTHGNQNKTIDTISATTDVRPYLYKSTEYYQNLINGEN</sequence>
<accession>A0A1S6QI33</accession>
<dbReference type="eggNOG" id="ENOG50309Z4">
    <property type="taxonomic scope" value="Bacteria"/>
</dbReference>
<gene>
    <name evidence="1" type="ORF">PL11_004710</name>
</gene>
<proteinExistence type="predicted"/>
<evidence type="ECO:0008006" key="3">
    <source>
        <dbReference type="Google" id="ProtNLM"/>
    </source>
</evidence>
<organism evidence="1 2">
    <name type="scientific">Lentilactobacillus curieae</name>
    <dbReference type="NCBI Taxonomy" id="1138822"/>
    <lineage>
        <taxon>Bacteria</taxon>
        <taxon>Bacillati</taxon>
        <taxon>Bacillota</taxon>
        <taxon>Bacilli</taxon>
        <taxon>Lactobacillales</taxon>
        <taxon>Lactobacillaceae</taxon>
        <taxon>Lentilactobacillus</taxon>
    </lineage>
</organism>
<name>A0A1S6QI33_9LACO</name>